<dbReference type="EMBL" id="AENT01000024">
    <property type="protein sequence ID" value="EFR42586.1"/>
    <property type="molecule type" value="Genomic_DNA"/>
</dbReference>
<dbReference type="AlphaFoldDB" id="E4L9C8"/>
<evidence type="ECO:0000313" key="1">
    <source>
        <dbReference type="EMBL" id="EFR42586.1"/>
    </source>
</evidence>
<sequence>MKVHYFQRYTQKENVVTSNTILLLSRLYHYSPDEFFRFLKESIFIDDNQFEPEIQFALQEKAQNTVPDATITQDSFKIVVETKLSDWFYTEQLQGHLEAFGTEKTKVLMTLAPITLAGDKINQINKAVDNYCRVHSVKIWYIHRTFRQLIDSISRIIYERDYEMQDVLNDYIDFCSEEGLLPSKAVMRMQLAGTTFDFNVKSNVYYDKVERGFRTHQYLGLYKNKSVRAIGKVCAIIRAVEENGSIRFTNEMGELTAERKQIIEKAMNDAITCGYDIRHYEHRYFFVEKFYETNFQKVSSGGCMGSRIFDLEEILDFDNNKSVPDTFLIAEELKKHSWR</sequence>
<reference evidence="1 2" key="1">
    <citation type="submission" date="2010-11" db="EMBL/GenBank/DDBJ databases">
        <authorList>
            <person name="Durkin A.S."/>
            <person name="Madupu R."/>
            <person name="Torralba M."/>
            <person name="Gillis M."/>
            <person name="Methe B."/>
            <person name="Sutton G."/>
            <person name="Nelson K.E."/>
        </authorList>
    </citation>
    <scope>NUCLEOTIDE SEQUENCE [LARGE SCALE GENOMIC DNA]</scope>
    <source>
        <strain evidence="1 2">UPII 345-E</strain>
    </source>
</reference>
<proteinExistence type="predicted"/>
<dbReference type="RefSeq" id="WP_007554875.1">
    <property type="nucleotide sequence ID" value="NZ_AENT01000024.1"/>
</dbReference>
<evidence type="ECO:0000313" key="2">
    <source>
        <dbReference type="Proteomes" id="UP000004594"/>
    </source>
</evidence>
<dbReference type="eggNOG" id="ENOG502Z7WV">
    <property type="taxonomic scope" value="Bacteria"/>
</dbReference>
<gene>
    <name evidence="1" type="ORF">HMPREF9220_0351</name>
</gene>
<dbReference type="Proteomes" id="UP000004594">
    <property type="component" value="Unassembled WGS sequence"/>
</dbReference>
<comment type="caution">
    <text evidence="1">The sequence shown here is derived from an EMBL/GenBank/DDBJ whole genome shotgun (WGS) entry which is preliminary data.</text>
</comment>
<organism evidence="1 2">
    <name type="scientific">Dialister micraerophilus UPII 345-E</name>
    <dbReference type="NCBI Taxonomy" id="910314"/>
    <lineage>
        <taxon>Bacteria</taxon>
        <taxon>Bacillati</taxon>
        <taxon>Bacillota</taxon>
        <taxon>Negativicutes</taxon>
        <taxon>Veillonellales</taxon>
        <taxon>Veillonellaceae</taxon>
        <taxon>Dialister</taxon>
    </lineage>
</organism>
<name>E4L9C8_9FIRM</name>
<dbReference type="OrthoDB" id="6396118at2"/>
<protein>
    <submittedName>
        <fullName evidence="1">Uncharacterized protein</fullName>
    </submittedName>
</protein>
<accession>E4L9C8</accession>